<dbReference type="AlphaFoldDB" id="A0A8B7NQ18"/>
<dbReference type="KEGG" id="hazt:108672598"/>
<organism evidence="1 2">
    <name type="scientific">Hyalella azteca</name>
    <name type="common">Amphipod</name>
    <dbReference type="NCBI Taxonomy" id="294128"/>
    <lineage>
        <taxon>Eukaryota</taxon>
        <taxon>Metazoa</taxon>
        <taxon>Ecdysozoa</taxon>
        <taxon>Arthropoda</taxon>
        <taxon>Crustacea</taxon>
        <taxon>Multicrustacea</taxon>
        <taxon>Malacostraca</taxon>
        <taxon>Eumalacostraca</taxon>
        <taxon>Peracarida</taxon>
        <taxon>Amphipoda</taxon>
        <taxon>Senticaudata</taxon>
        <taxon>Talitrida</taxon>
        <taxon>Talitroidea</taxon>
        <taxon>Hyalellidae</taxon>
        <taxon>Hyalella</taxon>
    </lineage>
</organism>
<reference evidence="2" key="1">
    <citation type="submission" date="2025-08" db="UniProtKB">
        <authorList>
            <consortium name="RefSeq"/>
        </authorList>
    </citation>
    <scope>IDENTIFICATION</scope>
    <source>
        <tissue evidence="2">Whole organism</tissue>
    </source>
</reference>
<gene>
    <name evidence="2" type="primary">LOC108672598</name>
</gene>
<accession>A0A8B7NQ18</accession>
<sequence>MESHMHNSAVNLARFSRGHCVSRFPGLPLSQIEYEDNYFYERNGAVERVTKVDFLWLGLFFLPDHPEEYDATSDKDCTFCVMNGLLFTKHIIVTPNGVFKCPVITSWLKIRQEENYLASKQPVNDDEFFPFELFFATQERLDKFVECVRYNQEQQVKLEQKQNLLKCEQRNWLRKCRTRGHRNGQRRPVNRQQYAINGQHHAISGQHLDISGQHLDISGQQHAISGQHLDISDRNLDISGQHVYKRQDLHHELIMS</sequence>
<evidence type="ECO:0000313" key="2">
    <source>
        <dbReference type="RefSeq" id="XP_018015785.1"/>
    </source>
</evidence>
<dbReference type="RefSeq" id="XP_018015785.1">
    <property type="nucleotide sequence ID" value="XM_018160296.2"/>
</dbReference>
<dbReference type="GeneID" id="108672598"/>
<keyword evidence="1" id="KW-1185">Reference proteome</keyword>
<dbReference type="Proteomes" id="UP000694843">
    <property type="component" value="Unplaced"/>
</dbReference>
<name>A0A8B7NQ18_HYAAZ</name>
<protein>
    <submittedName>
        <fullName evidence="2">Uncharacterized protein LOC108672598</fullName>
    </submittedName>
</protein>
<proteinExistence type="predicted"/>
<evidence type="ECO:0000313" key="1">
    <source>
        <dbReference type="Proteomes" id="UP000694843"/>
    </source>
</evidence>